<dbReference type="Proteomes" id="UP000062973">
    <property type="component" value="Chromosome"/>
</dbReference>
<evidence type="ECO:0000313" key="8">
    <source>
        <dbReference type="Proteomes" id="UP000062973"/>
    </source>
</evidence>
<dbReference type="PANTHER" id="PTHR30086">
    <property type="entry name" value="ARGININE EXPORTER PROTEIN ARGO"/>
    <property type="match status" value="1"/>
</dbReference>
<feature type="transmembrane region" description="Helical" evidence="6">
    <location>
        <begin position="155"/>
        <end position="178"/>
    </location>
</feature>
<keyword evidence="8" id="KW-1185">Reference proteome</keyword>
<dbReference type="AlphaFoldDB" id="A0A076MUE0"/>
<dbReference type="GO" id="GO:0015171">
    <property type="term" value="F:amino acid transmembrane transporter activity"/>
    <property type="evidence" value="ECO:0007669"/>
    <property type="project" value="TreeGrafter"/>
</dbReference>
<keyword evidence="3 6" id="KW-0812">Transmembrane</keyword>
<sequence length="209" mass="22561">MGVTWSLYASYLVFALLIAVVPGPDTMVVLKNALAGGARGGLFTCSGIALGNLVQATAVGLGLGTLIVQVRPLFETVRWAGVAYLCWLGFQALRGAWRGNYEALDELDRRRASGLRRFREGFLSNITNPKVMAFYLSVLPQFLDPATTGAGEALLLAYTVLVVGTAWQLTLLFLVHWAKGWLNRRRVRRAMDAVTGTALIGFGVGLAAE</sequence>
<reference evidence="7 8" key="1">
    <citation type="submission" date="2014-07" db="EMBL/GenBank/DDBJ databases">
        <title>Whole Genome Sequence of the Amycolatopsis methanolica 239.</title>
        <authorList>
            <person name="Tang B."/>
        </authorList>
    </citation>
    <scope>NUCLEOTIDE SEQUENCE [LARGE SCALE GENOMIC DNA]</scope>
    <source>
        <strain evidence="7 8">239</strain>
    </source>
</reference>
<dbReference type="eggNOG" id="COG1280">
    <property type="taxonomic scope" value="Bacteria"/>
</dbReference>
<dbReference type="RefSeq" id="WP_017987318.1">
    <property type="nucleotide sequence ID" value="NZ_AQUL01000001.1"/>
</dbReference>
<evidence type="ECO:0000256" key="1">
    <source>
        <dbReference type="ARBA" id="ARBA00004651"/>
    </source>
</evidence>
<dbReference type="OrthoDB" id="9784202at2"/>
<organism evidence="7 8">
    <name type="scientific">Amycolatopsis methanolica 239</name>
    <dbReference type="NCBI Taxonomy" id="1068978"/>
    <lineage>
        <taxon>Bacteria</taxon>
        <taxon>Bacillati</taxon>
        <taxon>Actinomycetota</taxon>
        <taxon>Actinomycetes</taxon>
        <taxon>Pseudonocardiales</taxon>
        <taxon>Pseudonocardiaceae</taxon>
        <taxon>Amycolatopsis</taxon>
        <taxon>Amycolatopsis methanolica group</taxon>
    </lineage>
</organism>
<evidence type="ECO:0000256" key="2">
    <source>
        <dbReference type="ARBA" id="ARBA00022475"/>
    </source>
</evidence>
<proteinExistence type="predicted"/>
<gene>
    <name evidence="7" type="ORF">AMETH_1365</name>
</gene>
<evidence type="ECO:0000256" key="5">
    <source>
        <dbReference type="ARBA" id="ARBA00023136"/>
    </source>
</evidence>
<evidence type="ECO:0000256" key="4">
    <source>
        <dbReference type="ARBA" id="ARBA00022989"/>
    </source>
</evidence>
<comment type="subcellular location">
    <subcellularLocation>
        <location evidence="1">Cell membrane</location>
        <topology evidence="1">Multi-pass membrane protein</topology>
    </subcellularLocation>
</comment>
<name>A0A076MUE0_AMYME</name>
<keyword evidence="2" id="KW-1003">Cell membrane</keyword>
<dbReference type="KEGG" id="amq:AMETH_1365"/>
<evidence type="ECO:0000256" key="3">
    <source>
        <dbReference type="ARBA" id="ARBA00022692"/>
    </source>
</evidence>
<accession>A0A076MUE0</accession>
<keyword evidence="5 6" id="KW-0472">Membrane</keyword>
<dbReference type="GO" id="GO:0005886">
    <property type="term" value="C:plasma membrane"/>
    <property type="evidence" value="ECO:0007669"/>
    <property type="project" value="UniProtKB-SubCell"/>
</dbReference>
<dbReference type="PATRIC" id="fig|1068978.7.peg.1440"/>
<feature type="transmembrane region" description="Helical" evidence="6">
    <location>
        <begin position="42"/>
        <end position="67"/>
    </location>
</feature>
<dbReference type="InterPro" id="IPR001123">
    <property type="entry name" value="LeuE-type"/>
</dbReference>
<dbReference type="PANTHER" id="PTHR30086:SF20">
    <property type="entry name" value="ARGININE EXPORTER PROTEIN ARGO-RELATED"/>
    <property type="match status" value="1"/>
</dbReference>
<dbReference type="HOGENOM" id="CLU_079569_3_1_11"/>
<feature type="transmembrane region" description="Helical" evidence="6">
    <location>
        <begin position="6"/>
        <end position="30"/>
    </location>
</feature>
<dbReference type="Pfam" id="PF01810">
    <property type="entry name" value="LysE"/>
    <property type="match status" value="1"/>
</dbReference>
<evidence type="ECO:0000313" key="7">
    <source>
        <dbReference type="EMBL" id="AIJ21457.1"/>
    </source>
</evidence>
<evidence type="ECO:0000256" key="6">
    <source>
        <dbReference type="SAM" id="Phobius"/>
    </source>
</evidence>
<dbReference type="EMBL" id="CP009110">
    <property type="protein sequence ID" value="AIJ21457.1"/>
    <property type="molecule type" value="Genomic_DNA"/>
</dbReference>
<feature type="transmembrane region" description="Helical" evidence="6">
    <location>
        <begin position="122"/>
        <end position="143"/>
    </location>
</feature>
<dbReference type="STRING" id="1068978.AMETH_1365"/>
<dbReference type="PIRSF" id="PIRSF006324">
    <property type="entry name" value="LeuE"/>
    <property type="match status" value="1"/>
</dbReference>
<protein>
    <submittedName>
        <fullName evidence="7">Lysine exporter protein (LYSE/YGGA)</fullName>
    </submittedName>
</protein>
<keyword evidence="4 6" id="KW-1133">Transmembrane helix</keyword>